<evidence type="ECO:0000256" key="3">
    <source>
        <dbReference type="ARBA" id="ARBA00022771"/>
    </source>
</evidence>
<keyword evidence="5" id="KW-0539">Nucleus</keyword>
<evidence type="ECO:0000313" key="7">
    <source>
        <dbReference type="Proteomes" id="UP001174136"/>
    </source>
</evidence>
<dbReference type="PANTHER" id="PTHR46481">
    <property type="entry name" value="ZINC FINGER BED DOMAIN-CONTAINING PROTEIN 4"/>
    <property type="match status" value="1"/>
</dbReference>
<sequence length="80" mass="9011">MPCITHMLQRSINVSLSDSGFVNVLAKCRKIVGHYKHSAANTMELQAQQAALGQQQEPLIQDLPTRWNSTLEMIKHLNLI</sequence>
<dbReference type="PANTHER" id="PTHR46481:SF10">
    <property type="entry name" value="ZINC FINGER BED DOMAIN-CONTAINING PROTEIN 39"/>
    <property type="match status" value="1"/>
</dbReference>
<evidence type="ECO:0008006" key="8">
    <source>
        <dbReference type="Google" id="ProtNLM"/>
    </source>
</evidence>
<dbReference type="InterPro" id="IPR052035">
    <property type="entry name" value="ZnF_BED_domain_contain"/>
</dbReference>
<protein>
    <recommendedName>
        <fullName evidence="8">Zinc finger BED domain-containing protein 4</fullName>
    </recommendedName>
</protein>
<dbReference type="Proteomes" id="UP001174136">
    <property type="component" value="Unassembled WGS sequence"/>
</dbReference>
<evidence type="ECO:0000313" key="6">
    <source>
        <dbReference type="EMBL" id="KAK0142297.1"/>
    </source>
</evidence>
<gene>
    <name evidence="6" type="ORF">N1851_020031</name>
</gene>
<dbReference type="InterPro" id="IPR012337">
    <property type="entry name" value="RNaseH-like_sf"/>
</dbReference>
<name>A0AA47P077_MERPO</name>
<organism evidence="6 7">
    <name type="scientific">Merluccius polli</name>
    <name type="common">Benguela hake</name>
    <name type="synonym">Merluccius cadenati</name>
    <dbReference type="NCBI Taxonomy" id="89951"/>
    <lineage>
        <taxon>Eukaryota</taxon>
        <taxon>Metazoa</taxon>
        <taxon>Chordata</taxon>
        <taxon>Craniata</taxon>
        <taxon>Vertebrata</taxon>
        <taxon>Euteleostomi</taxon>
        <taxon>Actinopterygii</taxon>
        <taxon>Neopterygii</taxon>
        <taxon>Teleostei</taxon>
        <taxon>Neoteleostei</taxon>
        <taxon>Acanthomorphata</taxon>
        <taxon>Zeiogadaria</taxon>
        <taxon>Gadariae</taxon>
        <taxon>Gadiformes</taxon>
        <taxon>Gadoidei</taxon>
        <taxon>Merlucciidae</taxon>
        <taxon>Merluccius</taxon>
    </lineage>
</organism>
<evidence type="ECO:0000256" key="5">
    <source>
        <dbReference type="ARBA" id="ARBA00023242"/>
    </source>
</evidence>
<dbReference type="GO" id="GO:0005634">
    <property type="term" value="C:nucleus"/>
    <property type="evidence" value="ECO:0007669"/>
    <property type="project" value="UniProtKB-SubCell"/>
</dbReference>
<keyword evidence="2" id="KW-0479">Metal-binding</keyword>
<dbReference type="AlphaFoldDB" id="A0AA47P077"/>
<dbReference type="SUPFAM" id="SSF53098">
    <property type="entry name" value="Ribonuclease H-like"/>
    <property type="match status" value="1"/>
</dbReference>
<dbReference type="GO" id="GO:0008270">
    <property type="term" value="F:zinc ion binding"/>
    <property type="evidence" value="ECO:0007669"/>
    <property type="project" value="UniProtKB-KW"/>
</dbReference>
<reference evidence="6" key="1">
    <citation type="journal article" date="2023" name="Front. Mar. Sci.">
        <title>A new Merluccius polli reference genome to investigate the effects of global change in West African waters.</title>
        <authorList>
            <person name="Mateo J.L."/>
            <person name="Blanco-Fernandez C."/>
            <person name="Garcia-Vazquez E."/>
            <person name="Machado-Schiaffino G."/>
        </authorList>
    </citation>
    <scope>NUCLEOTIDE SEQUENCE</scope>
    <source>
        <strain evidence="6">C29</strain>
        <tissue evidence="6">Fin</tissue>
    </source>
</reference>
<evidence type="ECO:0000256" key="4">
    <source>
        <dbReference type="ARBA" id="ARBA00022833"/>
    </source>
</evidence>
<keyword evidence="7" id="KW-1185">Reference proteome</keyword>
<evidence type="ECO:0000256" key="2">
    <source>
        <dbReference type="ARBA" id="ARBA00022723"/>
    </source>
</evidence>
<keyword evidence="3" id="KW-0863">Zinc-finger</keyword>
<evidence type="ECO:0000256" key="1">
    <source>
        <dbReference type="ARBA" id="ARBA00004123"/>
    </source>
</evidence>
<accession>A0AA47P077</accession>
<keyword evidence="4" id="KW-0862">Zinc</keyword>
<proteinExistence type="predicted"/>
<comment type="subcellular location">
    <subcellularLocation>
        <location evidence="1">Nucleus</location>
    </subcellularLocation>
</comment>
<comment type="caution">
    <text evidence="6">The sequence shown here is derived from an EMBL/GenBank/DDBJ whole genome shotgun (WGS) entry which is preliminary data.</text>
</comment>
<dbReference type="EMBL" id="JAOPHQ010003700">
    <property type="protein sequence ID" value="KAK0142297.1"/>
    <property type="molecule type" value="Genomic_DNA"/>
</dbReference>